<keyword evidence="4" id="KW-1185">Reference proteome</keyword>
<accession>A0ABV3JX36</accession>
<feature type="compositionally biased region" description="Basic residues" evidence="1">
    <location>
        <begin position="15"/>
        <end position="29"/>
    </location>
</feature>
<dbReference type="Proteomes" id="UP001552594">
    <property type="component" value="Unassembled WGS sequence"/>
</dbReference>
<proteinExistence type="predicted"/>
<dbReference type="RefSeq" id="WP_338323613.1">
    <property type="nucleotide sequence ID" value="NZ_JBFAUK010000008.1"/>
</dbReference>
<dbReference type="PROSITE" id="PS51704">
    <property type="entry name" value="GP_PDE"/>
    <property type="match status" value="1"/>
</dbReference>
<dbReference type="Pfam" id="PF03009">
    <property type="entry name" value="GDPD"/>
    <property type="match status" value="1"/>
</dbReference>
<feature type="domain" description="GP-PDE" evidence="2">
    <location>
        <begin position="23"/>
        <end position="276"/>
    </location>
</feature>
<comment type="caution">
    <text evidence="3">The sequence shown here is derived from an EMBL/GenBank/DDBJ whole genome shotgun (WGS) entry which is preliminary data.</text>
</comment>
<gene>
    <name evidence="3" type="ORF">AB0L16_13360</name>
</gene>
<name>A0ABV3JX36_STRON</name>
<dbReference type="Gene3D" id="3.20.20.190">
    <property type="entry name" value="Phosphatidylinositol (PI) phosphodiesterase"/>
    <property type="match status" value="1"/>
</dbReference>
<sequence>MPRRHRRPGPALLARPRRRTPPTGHHRPPRSAGEGPREHLASIDQAARLGIGWVENDVQRTRDGALVVVHDTTLARTTDVRQRYPGRAPWKVADFSLAEIERLDAGGWFAPRYRGERIPTLDRYLHRLDHNHQRLLLEIKAPEHYPGIERQIAAELRRCGWLDRRHTEGRLVVQSFSAASVQTFHRLRPEVTTGFLGAPAPAELRSYARFADQINPGHNRLNASWVRAVHAVKGPHGRRLEISAWTVDDPRRAVALAHLGVDRVISNAPHLVAAALAEDARDRSGFLGGLFGLL</sequence>
<organism evidence="3 4">
    <name type="scientific">Streptomyces orinoci</name>
    <name type="common">Streptoverticillium orinoci</name>
    <dbReference type="NCBI Taxonomy" id="67339"/>
    <lineage>
        <taxon>Bacteria</taxon>
        <taxon>Bacillati</taxon>
        <taxon>Actinomycetota</taxon>
        <taxon>Actinomycetes</taxon>
        <taxon>Kitasatosporales</taxon>
        <taxon>Streptomycetaceae</taxon>
        <taxon>Streptomyces</taxon>
    </lineage>
</organism>
<evidence type="ECO:0000256" key="1">
    <source>
        <dbReference type="SAM" id="MobiDB-lite"/>
    </source>
</evidence>
<dbReference type="PANTHER" id="PTHR46211:SF1">
    <property type="entry name" value="GLYCEROPHOSPHODIESTER PHOSPHODIESTERASE, CYTOPLASMIC"/>
    <property type="match status" value="1"/>
</dbReference>
<feature type="region of interest" description="Disordered" evidence="1">
    <location>
        <begin position="1"/>
        <end position="38"/>
    </location>
</feature>
<protein>
    <submittedName>
        <fullName evidence="3">Glycerophosphodiester phosphodiesterase family protein</fullName>
    </submittedName>
</protein>
<reference evidence="3 4" key="1">
    <citation type="submission" date="2024-06" db="EMBL/GenBank/DDBJ databases">
        <title>The Natural Products Discovery Center: Release of the First 8490 Sequenced Strains for Exploring Actinobacteria Biosynthetic Diversity.</title>
        <authorList>
            <person name="Kalkreuter E."/>
            <person name="Kautsar S.A."/>
            <person name="Yang D."/>
            <person name="Bader C.D."/>
            <person name="Teijaro C.N."/>
            <person name="Fluegel L."/>
            <person name="Davis C.M."/>
            <person name="Simpson J.R."/>
            <person name="Lauterbach L."/>
            <person name="Steele A.D."/>
            <person name="Gui C."/>
            <person name="Meng S."/>
            <person name="Li G."/>
            <person name="Viehrig K."/>
            <person name="Ye F."/>
            <person name="Su P."/>
            <person name="Kiefer A.F."/>
            <person name="Nichols A."/>
            <person name="Cepeda A.J."/>
            <person name="Yan W."/>
            <person name="Fan B."/>
            <person name="Jiang Y."/>
            <person name="Adhikari A."/>
            <person name="Zheng C.-J."/>
            <person name="Schuster L."/>
            <person name="Cowan T.M."/>
            <person name="Smanski M.J."/>
            <person name="Chevrette M.G."/>
            <person name="De Carvalho L.P.S."/>
            <person name="Shen B."/>
        </authorList>
    </citation>
    <scope>NUCLEOTIDE SEQUENCE [LARGE SCALE GENOMIC DNA]</scope>
    <source>
        <strain evidence="3 4">NPDC052347</strain>
    </source>
</reference>
<dbReference type="SUPFAM" id="SSF51695">
    <property type="entry name" value="PLC-like phosphodiesterases"/>
    <property type="match status" value="1"/>
</dbReference>
<dbReference type="EMBL" id="JBFAUK010000008">
    <property type="protein sequence ID" value="MEV5507452.1"/>
    <property type="molecule type" value="Genomic_DNA"/>
</dbReference>
<evidence type="ECO:0000259" key="2">
    <source>
        <dbReference type="PROSITE" id="PS51704"/>
    </source>
</evidence>
<dbReference type="PANTHER" id="PTHR46211">
    <property type="entry name" value="GLYCEROPHOSPHORYL DIESTER PHOSPHODIESTERASE"/>
    <property type="match status" value="1"/>
</dbReference>
<evidence type="ECO:0000313" key="4">
    <source>
        <dbReference type="Proteomes" id="UP001552594"/>
    </source>
</evidence>
<dbReference type="InterPro" id="IPR030395">
    <property type="entry name" value="GP_PDE_dom"/>
</dbReference>
<dbReference type="InterPro" id="IPR017946">
    <property type="entry name" value="PLC-like_Pdiesterase_TIM-brl"/>
</dbReference>
<evidence type="ECO:0000313" key="3">
    <source>
        <dbReference type="EMBL" id="MEV5507452.1"/>
    </source>
</evidence>